<gene>
    <name evidence="2" type="ORF">FKW77_006042</name>
</gene>
<evidence type="ECO:0000313" key="2">
    <source>
        <dbReference type="EMBL" id="QDS72260.1"/>
    </source>
</evidence>
<protein>
    <submittedName>
        <fullName evidence="2">Uncharacterized protein</fullName>
    </submittedName>
</protein>
<accession>A0A517L9F4</accession>
<organism evidence="2 3">
    <name type="scientific">Venturia effusa</name>
    <dbReference type="NCBI Taxonomy" id="50376"/>
    <lineage>
        <taxon>Eukaryota</taxon>
        <taxon>Fungi</taxon>
        <taxon>Dikarya</taxon>
        <taxon>Ascomycota</taxon>
        <taxon>Pezizomycotina</taxon>
        <taxon>Dothideomycetes</taxon>
        <taxon>Pleosporomycetidae</taxon>
        <taxon>Venturiales</taxon>
        <taxon>Venturiaceae</taxon>
        <taxon>Venturia</taxon>
    </lineage>
</organism>
<dbReference type="Proteomes" id="UP000316270">
    <property type="component" value="Chromosome 7"/>
</dbReference>
<dbReference type="OrthoDB" id="10405581at2759"/>
<keyword evidence="3" id="KW-1185">Reference proteome</keyword>
<evidence type="ECO:0000256" key="1">
    <source>
        <dbReference type="SAM" id="MobiDB-lite"/>
    </source>
</evidence>
<dbReference type="EMBL" id="CP042191">
    <property type="protein sequence ID" value="QDS72260.1"/>
    <property type="molecule type" value="Genomic_DNA"/>
</dbReference>
<name>A0A517L9F4_9PEZI</name>
<proteinExistence type="predicted"/>
<feature type="region of interest" description="Disordered" evidence="1">
    <location>
        <begin position="128"/>
        <end position="156"/>
    </location>
</feature>
<dbReference type="AlphaFoldDB" id="A0A517L9F4"/>
<evidence type="ECO:0000313" key="3">
    <source>
        <dbReference type="Proteomes" id="UP000316270"/>
    </source>
</evidence>
<reference evidence="2 3" key="1">
    <citation type="submission" date="2019-07" db="EMBL/GenBank/DDBJ databases">
        <title>Finished genome of Venturia effusa.</title>
        <authorList>
            <person name="Young C.A."/>
            <person name="Cox M.P."/>
            <person name="Ganley A.R.D."/>
            <person name="David W.J."/>
        </authorList>
    </citation>
    <scope>NUCLEOTIDE SEQUENCE [LARGE SCALE GENOMIC DNA]</scope>
    <source>
        <strain evidence="3">albino</strain>
    </source>
</reference>
<sequence length="156" mass="17581">MPLGPHPSEMPEWNAAWVLYRTGKYDDYVRNFKMACEKWETNARLTGERSPPMFSMTKVASAIATPKVLRGMYPAATMQQAQMDAVGEARRKQHYNSEDNVETMHMGSGPRAGSNPNVRCGLENFEFVNGNPGQQAENGQPEVEQAAQKKSSWRLW</sequence>